<dbReference type="AlphaFoldDB" id="A0A8K0THS0"/>
<gene>
    <name evidence="2" type="ORF">B0T11DRAFT_238437</name>
</gene>
<feature type="region of interest" description="Disordered" evidence="1">
    <location>
        <begin position="569"/>
        <end position="599"/>
    </location>
</feature>
<proteinExistence type="predicted"/>
<evidence type="ECO:0000313" key="2">
    <source>
        <dbReference type="EMBL" id="KAH7367760.1"/>
    </source>
</evidence>
<feature type="compositionally biased region" description="Low complexity" evidence="1">
    <location>
        <begin position="569"/>
        <end position="589"/>
    </location>
</feature>
<organism evidence="2 3">
    <name type="scientific">Plectosphaerella cucumerina</name>
    <dbReference type="NCBI Taxonomy" id="40658"/>
    <lineage>
        <taxon>Eukaryota</taxon>
        <taxon>Fungi</taxon>
        <taxon>Dikarya</taxon>
        <taxon>Ascomycota</taxon>
        <taxon>Pezizomycotina</taxon>
        <taxon>Sordariomycetes</taxon>
        <taxon>Hypocreomycetidae</taxon>
        <taxon>Glomerellales</taxon>
        <taxon>Plectosphaerellaceae</taxon>
        <taxon>Plectosphaerella</taxon>
    </lineage>
</organism>
<dbReference type="GO" id="GO:0005576">
    <property type="term" value="C:extracellular region"/>
    <property type="evidence" value="ECO:0007669"/>
    <property type="project" value="TreeGrafter"/>
</dbReference>
<evidence type="ECO:0000313" key="3">
    <source>
        <dbReference type="Proteomes" id="UP000813385"/>
    </source>
</evidence>
<comment type="caution">
    <text evidence="2">The sequence shown here is derived from an EMBL/GenBank/DDBJ whole genome shotgun (WGS) entry which is preliminary data.</text>
</comment>
<dbReference type="PANTHER" id="PTHR38787:SF3">
    <property type="entry name" value="REGULATORY P DOMAIN-CONTAINING PROTEIN"/>
    <property type="match status" value="1"/>
</dbReference>
<evidence type="ECO:0000256" key="1">
    <source>
        <dbReference type="SAM" id="MobiDB-lite"/>
    </source>
</evidence>
<dbReference type="OrthoDB" id="2099887at2759"/>
<keyword evidence="3" id="KW-1185">Reference proteome</keyword>
<reference evidence="2" key="1">
    <citation type="journal article" date="2021" name="Nat. Commun.">
        <title>Genetic determinants of endophytism in the Arabidopsis root mycobiome.</title>
        <authorList>
            <person name="Mesny F."/>
            <person name="Miyauchi S."/>
            <person name="Thiergart T."/>
            <person name="Pickel B."/>
            <person name="Atanasova L."/>
            <person name="Karlsson M."/>
            <person name="Huettel B."/>
            <person name="Barry K.W."/>
            <person name="Haridas S."/>
            <person name="Chen C."/>
            <person name="Bauer D."/>
            <person name="Andreopoulos W."/>
            <person name="Pangilinan J."/>
            <person name="LaButti K."/>
            <person name="Riley R."/>
            <person name="Lipzen A."/>
            <person name="Clum A."/>
            <person name="Drula E."/>
            <person name="Henrissat B."/>
            <person name="Kohler A."/>
            <person name="Grigoriev I.V."/>
            <person name="Martin F.M."/>
            <person name="Hacquard S."/>
        </authorList>
    </citation>
    <scope>NUCLEOTIDE SEQUENCE</scope>
    <source>
        <strain evidence="2">MPI-CAGE-AT-0016</strain>
    </source>
</reference>
<dbReference type="EMBL" id="JAGPXD010000002">
    <property type="protein sequence ID" value="KAH7367760.1"/>
    <property type="molecule type" value="Genomic_DNA"/>
</dbReference>
<accession>A0A8K0THS0</accession>
<protein>
    <submittedName>
        <fullName evidence="2">Uncharacterized protein</fullName>
    </submittedName>
</protein>
<dbReference type="Proteomes" id="UP000813385">
    <property type="component" value="Unassembled WGS sequence"/>
</dbReference>
<dbReference type="InterPro" id="IPR027589">
    <property type="entry name" value="Choice_anch_B"/>
</dbReference>
<dbReference type="PANTHER" id="PTHR38787">
    <property type="entry name" value="REGULATORY P DOMAIN-CONTAINING PROTEIN"/>
    <property type="match status" value="1"/>
</dbReference>
<dbReference type="NCBIfam" id="TIGR04312">
    <property type="entry name" value="choice_anch_B"/>
    <property type="match status" value="1"/>
</dbReference>
<name>A0A8K0THS0_9PEZI</name>
<sequence length="599" mass="65493">MRFTTVSGAALTAASAVMAKEMPKNEAKAAELYDSGVIHNESMQRKIALWSAEADAGLLDSTKWPRLNNTVKCVNGYADAIPGDPLHKFACKNIDLYDFINHATLGSPNGWDELGDGVLLTGSSSWGWTDPESGREFIANGMYDGTAFIEILPEGRMLPIGFLPCPAPTDPNAFWKEIRSYKHYMVIGSELRNHGIQIFDMKKLLDIDVTKGVVTYDIVKDVTGHFKDLPIGRSHNVVVHEAKDLLLAVGSAPRATDPCRAGPIFIDLKDPSKPTRLGCNPDDGYVHDAQCLVYKGPDTRFTGRDICYGYNEDSLTIYDATNPANSSIISITSYEGATYTHQGWVLDPEWQEYLVMDDELDELRGNGPAKDGFPVTYIWDIKDLTAPKQTGLYKGSVRAVDHNQYIKDGLIYQSNYQAGLRIYDVTSIPENPTGDDVCEIAYFDVYPQDDAEPGGGIADYAFGTWSSYGMFKSGFIFINTIERGAFLVKMSRRASCPKTHACNADNCLRAMRSTSVSGRLEESQEFCSGFLDGWSADVAEVPEYASKACGVNVISRVSSACSCLPTATSSVAVPSSTSPVTTTSAAPEPTESEEYCIED</sequence>
<feature type="compositionally biased region" description="Acidic residues" evidence="1">
    <location>
        <begin position="590"/>
        <end position="599"/>
    </location>
</feature>